<evidence type="ECO:0000313" key="2">
    <source>
        <dbReference type="EMBL" id="CAK0891560.1"/>
    </source>
</evidence>
<keyword evidence="4" id="KW-1185">Reference proteome</keyword>
<protein>
    <submittedName>
        <fullName evidence="3">Uncharacterized protein</fullName>
    </submittedName>
</protein>
<accession>A0ABN9XH23</accession>
<sequence>MWARWAPPSEVSPGFLFAMEGTWPWTGGAAQPPAPASVPLPLMLLLTPSRADQQRLPTGPQIPSWAADSEGYEVQAPPELAAAEVDEDEDDEEAGSRMSAARRRTIRRRMLRRGALARARRDSQLTGPSATTSAEADLAAGAAFVISL</sequence>
<comment type="caution">
    <text evidence="3">The sequence shown here is derived from an EMBL/GenBank/DDBJ whole genome shotgun (WGS) entry which is preliminary data.</text>
</comment>
<name>A0ABN9XH23_9DINO</name>
<dbReference type="Proteomes" id="UP001189429">
    <property type="component" value="Unassembled WGS sequence"/>
</dbReference>
<feature type="compositionally biased region" description="Acidic residues" evidence="1">
    <location>
        <begin position="84"/>
        <end position="93"/>
    </location>
</feature>
<evidence type="ECO:0000256" key="1">
    <source>
        <dbReference type="SAM" id="MobiDB-lite"/>
    </source>
</evidence>
<feature type="region of interest" description="Disordered" evidence="1">
    <location>
        <begin position="82"/>
        <end position="134"/>
    </location>
</feature>
<evidence type="ECO:0000313" key="3">
    <source>
        <dbReference type="EMBL" id="CAK0897469.1"/>
    </source>
</evidence>
<dbReference type="EMBL" id="CAUYUJ010020337">
    <property type="protein sequence ID" value="CAK0897469.1"/>
    <property type="molecule type" value="Genomic_DNA"/>
</dbReference>
<feature type="compositionally biased region" description="Basic residues" evidence="1">
    <location>
        <begin position="100"/>
        <end position="112"/>
    </location>
</feature>
<evidence type="ECO:0000313" key="4">
    <source>
        <dbReference type="Proteomes" id="UP001189429"/>
    </source>
</evidence>
<dbReference type="EMBL" id="CAUYUJ010019495">
    <property type="protein sequence ID" value="CAK0891560.1"/>
    <property type="molecule type" value="Genomic_DNA"/>
</dbReference>
<reference evidence="3" key="1">
    <citation type="submission" date="2023-10" db="EMBL/GenBank/DDBJ databases">
        <authorList>
            <person name="Chen Y."/>
            <person name="Shah S."/>
            <person name="Dougan E. K."/>
            <person name="Thang M."/>
            <person name="Chan C."/>
        </authorList>
    </citation>
    <scope>NUCLEOTIDE SEQUENCE [LARGE SCALE GENOMIC DNA]</scope>
</reference>
<feature type="compositionally biased region" description="Polar residues" evidence="1">
    <location>
        <begin position="124"/>
        <end position="134"/>
    </location>
</feature>
<organism evidence="3 4">
    <name type="scientific">Prorocentrum cordatum</name>
    <dbReference type="NCBI Taxonomy" id="2364126"/>
    <lineage>
        <taxon>Eukaryota</taxon>
        <taxon>Sar</taxon>
        <taxon>Alveolata</taxon>
        <taxon>Dinophyceae</taxon>
        <taxon>Prorocentrales</taxon>
        <taxon>Prorocentraceae</taxon>
        <taxon>Prorocentrum</taxon>
    </lineage>
</organism>
<gene>
    <name evidence="2" type="ORF">PCOR1329_LOCUS71490</name>
    <name evidence="3" type="ORF">PCOR1329_LOCUS75632</name>
</gene>
<proteinExistence type="predicted"/>